<dbReference type="EMBL" id="CAJB01000353">
    <property type="protein sequence ID" value="CCH79327.1"/>
    <property type="molecule type" value="Genomic_DNA"/>
</dbReference>
<dbReference type="RefSeq" id="WP_048555786.1">
    <property type="nucleotide sequence ID" value="NZ_HF570958.1"/>
</dbReference>
<keyword evidence="3" id="KW-1185">Reference proteome</keyword>
<dbReference type="Proteomes" id="UP000035721">
    <property type="component" value="Unassembled WGS sequence"/>
</dbReference>
<name>A0A077M2P5_9MICO</name>
<evidence type="ECO:0000313" key="2">
    <source>
        <dbReference type="EMBL" id="CCH79327.1"/>
    </source>
</evidence>
<feature type="compositionally biased region" description="Basic and acidic residues" evidence="1">
    <location>
        <begin position="160"/>
        <end position="172"/>
    </location>
</feature>
<evidence type="ECO:0000313" key="3">
    <source>
        <dbReference type="Proteomes" id="UP000035721"/>
    </source>
</evidence>
<dbReference type="STRING" id="1194083.BN12_4160004"/>
<gene>
    <name evidence="2" type="ORF">BN12_4160004</name>
</gene>
<accession>A0A077M2P5</accession>
<evidence type="ECO:0000256" key="1">
    <source>
        <dbReference type="SAM" id="MobiDB-lite"/>
    </source>
</evidence>
<organism evidence="2 3">
    <name type="scientific">Nostocoides japonicum T1-X7</name>
    <dbReference type="NCBI Taxonomy" id="1194083"/>
    <lineage>
        <taxon>Bacteria</taxon>
        <taxon>Bacillati</taxon>
        <taxon>Actinomycetota</taxon>
        <taxon>Actinomycetes</taxon>
        <taxon>Micrococcales</taxon>
        <taxon>Intrasporangiaceae</taxon>
        <taxon>Nostocoides</taxon>
    </lineage>
</organism>
<comment type="caution">
    <text evidence="2">The sequence shown here is derived from an EMBL/GenBank/DDBJ whole genome shotgun (WGS) entry which is preliminary data.</text>
</comment>
<dbReference type="OrthoDB" id="3338687at2"/>
<proteinExistence type="predicted"/>
<reference evidence="2 3" key="1">
    <citation type="journal article" date="2013" name="ISME J.">
        <title>A metabolic model for members of the genus Tetrasphaera involved in enhanced biological phosphorus removal.</title>
        <authorList>
            <person name="Kristiansen R."/>
            <person name="Nguyen H.T.T."/>
            <person name="Saunders A.M."/>
            <person name="Nielsen J.L."/>
            <person name="Wimmer R."/>
            <person name="Le V.Q."/>
            <person name="McIlroy S.J."/>
            <person name="Petrovski S."/>
            <person name="Seviour R.J."/>
            <person name="Calteau A."/>
            <person name="Nielsen K.L."/>
            <person name="Nielsen P.H."/>
        </authorList>
    </citation>
    <scope>NUCLEOTIDE SEQUENCE [LARGE SCALE GENOMIC DNA]</scope>
    <source>
        <strain evidence="2 3">T1-X7</strain>
    </source>
</reference>
<sequence length="172" mass="19348">MRREDALRHYLRNHYAASRGGLDLFRRAAGSQRDPTVREELSRLSSEVAEDRSALLAMMVALGIDRRPGQEWVVALGERLGRLKPNGTLLTRSPLSDLLELEALIAGVEAKKRAWLSLRCLADGDEALDASALDHLIRRAEDQSARMEQQRQRLVPGILEPDRTSEDRQRAS</sequence>
<protein>
    <submittedName>
        <fullName evidence="2">Uncharacterized protein</fullName>
    </submittedName>
</protein>
<feature type="region of interest" description="Disordered" evidence="1">
    <location>
        <begin position="142"/>
        <end position="172"/>
    </location>
</feature>
<feature type="compositionally biased region" description="Basic and acidic residues" evidence="1">
    <location>
        <begin position="142"/>
        <end position="151"/>
    </location>
</feature>
<dbReference type="AlphaFoldDB" id="A0A077M2P5"/>